<dbReference type="Proteomes" id="UP000284177">
    <property type="component" value="Unassembled WGS sequence"/>
</dbReference>
<evidence type="ECO:0000256" key="7">
    <source>
        <dbReference type="ARBA" id="ARBA00023244"/>
    </source>
</evidence>
<dbReference type="UniPathway" id="UPA00251">
    <property type="reaction ID" value="UER00317"/>
</dbReference>
<comment type="cofactor">
    <cofactor evidence="2 8">
        <name>pyridoxal 5'-phosphate</name>
        <dbReference type="ChEBI" id="CHEBI:597326"/>
    </cofactor>
</comment>
<dbReference type="InterPro" id="IPR049704">
    <property type="entry name" value="Aminotrans_3_PPA_site"/>
</dbReference>
<evidence type="ECO:0000256" key="8">
    <source>
        <dbReference type="HAMAP-Rule" id="MF_00375"/>
    </source>
</evidence>
<proteinExistence type="inferred from homology"/>
<dbReference type="Pfam" id="PF00202">
    <property type="entry name" value="Aminotran_3"/>
    <property type="match status" value="1"/>
</dbReference>
<keyword evidence="7 8" id="KW-0627">Porphyrin biosynthesis</keyword>
<comment type="subcellular location">
    <subcellularLocation>
        <location evidence="8">Cytoplasm</location>
    </subcellularLocation>
</comment>
<feature type="coiled-coil region" evidence="9">
    <location>
        <begin position="317"/>
        <end position="344"/>
    </location>
</feature>
<dbReference type="AlphaFoldDB" id="A0A419SZE0"/>
<evidence type="ECO:0000256" key="3">
    <source>
        <dbReference type="ARBA" id="ARBA00004819"/>
    </source>
</evidence>
<keyword evidence="8" id="KW-0963">Cytoplasm</keyword>
<dbReference type="GO" id="GO:0030170">
    <property type="term" value="F:pyridoxal phosphate binding"/>
    <property type="evidence" value="ECO:0007669"/>
    <property type="project" value="InterPro"/>
</dbReference>
<evidence type="ECO:0000256" key="1">
    <source>
        <dbReference type="ARBA" id="ARBA00001579"/>
    </source>
</evidence>
<name>A0A419SZE0_9FIRM</name>
<evidence type="ECO:0000313" key="11">
    <source>
        <dbReference type="Proteomes" id="UP000284177"/>
    </source>
</evidence>
<dbReference type="InterPro" id="IPR015424">
    <property type="entry name" value="PyrdxlP-dep_Trfase"/>
</dbReference>
<comment type="subunit">
    <text evidence="8">Homodimer.</text>
</comment>
<organism evidence="10 11">
    <name type="scientific">Thermohalobacter berrensis</name>
    <dbReference type="NCBI Taxonomy" id="99594"/>
    <lineage>
        <taxon>Bacteria</taxon>
        <taxon>Bacillati</taxon>
        <taxon>Bacillota</taxon>
        <taxon>Tissierellia</taxon>
        <taxon>Tissierellales</taxon>
        <taxon>Thermohalobacteraceae</taxon>
        <taxon>Thermohalobacter</taxon>
    </lineage>
</organism>
<evidence type="ECO:0000256" key="5">
    <source>
        <dbReference type="ARBA" id="ARBA00022898"/>
    </source>
</evidence>
<feature type="modified residue" description="N6-(pyridoxal phosphate)lysine" evidence="8">
    <location>
        <position position="267"/>
    </location>
</feature>
<dbReference type="Gene3D" id="3.40.640.10">
    <property type="entry name" value="Type I PLP-dependent aspartate aminotransferase-like (Major domain)"/>
    <property type="match status" value="1"/>
</dbReference>
<reference evidence="10 11" key="1">
    <citation type="submission" date="2016-08" db="EMBL/GenBank/DDBJ databases">
        <title>Novel Firmicutes and Novel Genomes.</title>
        <authorList>
            <person name="Poppleton D.I."/>
            <person name="Gribaldo S."/>
        </authorList>
    </citation>
    <scope>NUCLEOTIDE SEQUENCE [LARGE SCALE GENOMIC DNA]</scope>
    <source>
        <strain evidence="10 11">CTT3</strain>
    </source>
</reference>
<comment type="pathway">
    <text evidence="3">Porphyrin-containing compound metabolism; protoporphyrin-IX biosynthesis; 5-aminolevulinate from L-glutamyl-tRNA(Glu): step 2/2.</text>
</comment>
<evidence type="ECO:0000256" key="2">
    <source>
        <dbReference type="ARBA" id="ARBA00001933"/>
    </source>
</evidence>
<comment type="caution">
    <text evidence="10">The sequence shown here is derived from an EMBL/GenBank/DDBJ whole genome shotgun (WGS) entry which is preliminary data.</text>
</comment>
<dbReference type="GO" id="GO:0006782">
    <property type="term" value="P:protoporphyrinogen IX biosynthetic process"/>
    <property type="evidence" value="ECO:0007669"/>
    <property type="project" value="UniProtKB-UniRule"/>
</dbReference>
<dbReference type="FunFam" id="3.40.640.10:FF:000021">
    <property type="entry name" value="Glutamate-1-semialdehyde 2,1-aminomutase"/>
    <property type="match status" value="1"/>
</dbReference>
<keyword evidence="5 8" id="KW-0663">Pyridoxal phosphate</keyword>
<dbReference type="Gene3D" id="3.90.1150.10">
    <property type="entry name" value="Aspartate Aminotransferase, domain 1"/>
    <property type="match status" value="1"/>
</dbReference>
<keyword evidence="11" id="KW-1185">Reference proteome</keyword>
<dbReference type="InterPro" id="IPR015422">
    <property type="entry name" value="PyrdxlP-dep_Trfase_small"/>
</dbReference>
<dbReference type="RefSeq" id="WP_120170161.1">
    <property type="nucleotide sequence ID" value="NZ_MCIB01000034.1"/>
</dbReference>
<evidence type="ECO:0000313" key="10">
    <source>
        <dbReference type="EMBL" id="RKD30624.1"/>
    </source>
</evidence>
<sequence>MEHIRSKKLYEEAKKYIPGGVNSPVRAFKSVGLDPVFIEKAKGSKVYDVDGNSYIDYICSWGPLILGHSNDEILDGIEEVLNRGTSYGIPTEIEVKMAKLITEAYPSVDMVRMVNSGTEATMSALRVARAYTKRNKIIKFEGCYHGHSDALLVKSGSGTLTYGVPTSPGVPKGTVEDTIVCTYNDIESVENIFNEQGEEIAAVIIEPVAGNMGVVPPKKEFLERLRKITKDYGTVLIFDEVITGFRLAYGGAQEVYGIEPDMTCFGKIIGGGLPVGAYGGKREIMKMVSPVGDVYQAGTLSGNPLAMYMGYKTIMKLKENKHIYDEIENKAKRLEEGFKENINKLDIDAEVNRIKGMLCLFFAEGPIKSYDDVSRCNTKKYGIYFREMLQRGVLMPPAQFEGIFLSTEHKDEDIEKTIKASYEALKIAYEK</sequence>
<dbReference type="EMBL" id="MCIB01000034">
    <property type="protein sequence ID" value="RKD30624.1"/>
    <property type="molecule type" value="Genomic_DNA"/>
</dbReference>
<keyword evidence="9" id="KW-0175">Coiled coil</keyword>
<dbReference type="GO" id="GO:0005737">
    <property type="term" value="C:cytoplasm"/>
    <property type="evidence" value="ECO:0007669"/>
    <property type="project" value="UniProtKB-SubCell"/>
</dbReference>
<dbReference type="NCBIfam" id="TIGR00713">
    <property type="entry name" value="hemL"/>
    <property type="match status" value="1"/>
</dbReference>
<protein>
    <recommendedName>
        <fullName evidence="8">Glutamate-1-semialdehyde 2,1-aminomutase</fullName>
        <shortName evidence="8">GSA</shortName>
        <ecNumber evidence="8">5.4.3.8</ecNumber>
    </recommendedName>
    <alternativeName>
        <fullName evidence="8">Glutamate-1-semialdehyde aminotransferase</fullName>
        <shortName evidence="8">GSA-AT</shortName>
    </alternativeName>
</protein>
<dbReference type="HAMAP" id="MF_00375">
    <property type="entry name" value="HemL_aminotrans_3"/>
    <property type="match status" value="1"/>
</dbReference>
<dbReference type="InterPro" id="IPR005814">
    <property type="entry name" value="Aminotrans_3"/>
</dbReference>
<dbReference type="InterPro" id="IPR015421">
    <property type="entry name" value="PyrdxlP-dep_Trfase_major"/>
</dbReference>
<dbReference type="NCBIfam" id="NF000818">
    <property type="entry name" value="PRK00062.1"/>
    <property type="match status" value="1"/>
</dbReference>
<dbReference type="PANTHER" id="PTHR43713">
    <property type="entry name" value="GLUTAMATE-1-SEMIALDEHYDE 2,1-AMINOMUTASE"/>
    <property type="match status" value="1"/>
</dbReference>
<comment type="catalytic activity">
    <reaction evidence="1 8">
        <text>(S)-4-amino-5-oxopentanoate = 5-aminolevulinate</text>
        <dbReference type="Rhea" id="RHEA:14265"/>
        <dbReference type="ChEBI" id="CHEBI:57501"/>
        <dbReference type="ChEBI" id="CHEBI:356416"/>
        <dbReference type="EC" id="5.4.3.8"/>
    </reaction>
</comment>
<dbReference type="PANTHER" id="PTHR43713:SF3">
    <property type="entry name" value="GLUTAMATE-1-SEMIALDEHYDE 2,1-AMINOMUTASE 1, CHLOROPLASTIC-RELATED"/>
    <property type="match status" value="1"/>
</dbReference>
<evidence type="ECO:0000256" key="6">
    <source>
        <dbReference type="ARBA" id="ARBA00023235"/>
    </source>
</evidence>
<dbReference type="GO" id="GO:0042286">
    <property type="term" value="F:glutamate-1-semialdehyde 2,1-aminomutase activity"/>
    <property type="evidence" value="ECO:0007669"/>
    <property type="project" value="UniProtKB-UniRule"/>
</dbReference>
<evidence type="ECO:0000256" key="4">
    <source>
        <dbReference type="ARBA" id="ARBA00008981"/>
    </source>
</evidence>
<dbReference type="EC" id="5.4.3.8" evidence="8"/>
<dbReference type="InterPro" id="IPR004639">
    <property type="entry name" value="4pyrrol_synth_GluAld_NH2Trfase"/>
</dbReference>
<gene>
    <name evidence="8" type="primary">hemL</name>
    <name evidence="10" type="ORF">BET03_04610</name>
</gene>
<comment type="similarity">
    <text evidence="4 8">Belongs to the class-III pyridoxal-phosphate-dependent aminotransferase family. HemL subfamily.</text>
</comment>
<dbReference type="PROSITE" id="PS00600">
    <property type="entry name" value="AA_TRANSFER_CLASS_3"/>
    <property type="match status" value="1"/>
</dbReference>
<dbReference type="SUPFAM" id="SSF53383">
    <property type="entry name" value="PLP-dependent transferases"/>
    <property type="match status" value="1"/>
</dbReference>
<keyword evidence="6 8" id="KW-0413">Isomerase</keyword>
<evidence type="ECO:0000256" key="9">
    <source>
        <dbReference type="SAM" id="Coils"/>
    </source>
</evidence>
<dbReference type="OrthoDB" id="9807885at2"/>
<accession>A0A419SZE0</accession>
<dbReference type="CDD" id="cd00610">
    <property type="entry name" value="OAT_like"/>
    <property type="match status" value="1"/>
</dbReference>
<dbReference type="GO" id="GO:0008483">
    <property type="term" value="F:transaminase activity"/>
    <property type="evidence" value="ECO:0007669"/>
    <property type="project" value="InterPro"/>
</dbReference>